<proteinExistence type="predicted"/>
<organism evidence="11 12">
    <name type="scientific">Necator americanus</name>
    <name type="common">Human hookworm</name>
    <dbReference type="NCBI Taxonomy" id="51031"/>
    <lineage>
        <taxon>Eukaryota</taxon>
        <taxon>Metazoa</taxon>
        <taxon>Ecdysozoa</taxon>
        <taxon>Nematoda</taxon>
        <taxon>Chromadorea</taxon>
        <taxon>Rhabditida</taxon>
        <taxon>Rhabditina</taxon>
        <taxon>Rhabditomorpha</taxon>
        <taxon>Strongyloidea</taxon>
        <taxon>Ancylostomatidae</taxon>
        <taxon>Bunostominae</taxon>
        <taxon>Necator</taxon>
    </lineage>
</organism>
<feature type="chain" id="PRO_5047206964" description="B-box zinc finger" evidence="7">
    <location>
        <begin position="18"/>
        <end position="534"/>
    </location>
</feature>
<dbReference type="InterPro" id="IPR052667">
    <property type="entry name" value="E3_ubiquitin-ligase_RING"/>
</dbReference>
<accession>A0ABR1C8P6</accession>
<dbReference type="PROSITE" id="PS50119">
    <property type="entry name" value="ZF_BBOX"/>
    <property type="match status" value="1"/>
</dbReference>
<feature type="domain" description="RING-type" evidence="8">
    <location>
        <begin position="76"/>
        <end position="124"/>
    </location>
</feature>
<evidence type="ECO:0000256" key="6">
    <source>
        <dbReference type="PROSITE-ProRule" id="PRU00024"/>
    </source>
</evidence>
<evidence type="ECO:0000256" key="1">
    <source>
        <dbReference type="ARBA" id="ARBA00022723"/>
    </source>
</evidence>
<keyword evidence="1" id="KW-0479">Metal-binding</keyword>
<evidence type="ECO:0000259" key="8">
    <source>
        <dbReference type="PROSITE" id="PS50089"/>
    </source>
</evidence>
<dbReference type="InterPro" id="IPR013083">
    <property type="entry name" value="Znf_RING/FYVE/PHD"/>
</dbReference>
<dbReference type="InterPro" id="IPR017907">
    <property type="entry name" value="Znf_RING_CS"/>
</dbReference>
<dbReference type="Pfam" id="PF00025">
    <property type="entry name" value="Arf"/>
    <property type="match status" value="1"/>
</dbReference>
<dbReference type="Proteomes" id="UP001303046">
    <property type="component" value="Unassembled WGS sequence"/>
</dbReference>
<evidence type="ECO:0000256" key="7">
    <source>
        <dbReference type="SAM" id="SignalP"/>
    </source>
</evidence>
<gene>
    <name evidence="11" type="primary">Necator_chrII.g6004</name>
    <name evidence="11" type="ORF">RB195_018211</name>
</gene>
<keyword evidence="3 6" id="KW-0863">Zinc-finger</keyword>
<dbReference type="InterPro" id="IPR001841">
    <property type="entry name" value="Znf_RING"/>
</dbReference>
<dbReference type="EMBL" id="JAVFWL010000002">
    <property type="protein sequence ID" value="KAK6734884.1"/>
    <property type="molecule type" value="Genomic_DNA"/>
</dbReference>
<dbReference type="Gene3D" id="3.40.50.300">
    <property type="entry name" value="P-loop containing nucleotide triphosphate hydrolases"/>
    <property type="match status" value="1"/>
</dbReference>
<dbReference type="InterPro" id="IPR027417">
    <property type="entry name" value="P-loop_NTPase"/>
</dbReference>
<evidence type="ECO:0000256" key="4">
    <source>
        <dbReference type="ARBA" id="ARBA00022833"/>
    </source>
</evidence>
<sequence length="534" mass="59630">MTSYLIFLACIIRSSMAASDASVQFTDVVVLIICPIKEKESLAASAQKLGSKQKDMKLGAVATMDASVSEMGEYGCNVCNEEYSGLEERRTPRVLTGCGHTICQGCAQSICRPGVSYIVCPFDRVSTPVTGGDVRLLKKNFALLELIERIQQSCNEGEKVDRYARDRLLGIDCDEDPCHTAVLFCTVCESHLCERCADSSHDTNVLSKHRRIPLSEKPASTASCRVHNSYPIEFVCKEENCSNKNGLMCIFCRDYGLHKGHAHVLIERETDELREKLHEAISEVSKGLTEVETLRRRMQKAVIELSSRERGPFSDALTQVRSHFNRLKESLCRDEETALDTLTSHVNSRVATLNIYIEKMDAIHNKLSSTSSELQRSLVLERSKLVERKSDLLALAEAATIEEIHHPEDSVLSTLIPYSISRTNQLHIGHYEDARVVLLGLDGAGKTTLLRSIMRAPYVPDISPTNGFTVDSIHYKNFRLHLWDVSGLNRSRNVWKNYHSNAQDGPSSLDVRALAPLPLVSFPRHCHPRCSQAS</sequence>
<dbReference type="PANTHER" id="PTHR47156:SF10">
    <property type="entry name" value="E3 UBIQUITIN-PROTEIN LIGASE TRIM-21-RELATED"/>
    <property type="match status" value="1"/>
</dbReference>
<feature type="signal peptide" evidence="7">
    <location>
        <begin position="1"/>
        <end position="17"/>
    </location>
</feature>
<dbReference type="Gene3D" id="3.30.40.10">
    <property type="entry name" value="Zinc/RING finger domain, C3HC4 (zinc finger)"/>
    <property type="match status" value="1"/>
</dbReference>
<evidence type="ECO:0000256" key="2">
    <source>
        <dbReference type="ARBA" id="ARBA00022741"/>
    </source>
</evidence>
<keyword evidence="2" id="KW-0547">Nucleotide-binding</keyword>
<evidence type="ECO:0000313" key="11">
    <source>
        <dbReference type="EMBL" id="KAK6734884.1"/>
    </source>
</evidence>
<dbReference type="InterPro" id="IPR000315">
    <property type="entry name" value="Znf_B-box"/>
</dbReference>
<dbReference type="CDD" id="cd19773">
    <property type="entry name" value="Bbox2_TRIM23_C-IX_rpt1"/>
    <property type="match status" value="1"/>
</dbReference>
<dbReference type="InterPro" id="IPR013087">
    <property type="entry name" value="Znf_C2H2_type"/>
</dbReference>
<dbReference type="PANTHER" id="PTHR47156">
    <property type="entry name" value="PROTEIN CBG20824"/>
    <property type="match status" value="1"/>
</dbReference>
<evidence type="ECO:0000256" key="3">
    <source>
        <dbReference type="ARBA" id="ARBA00022771"/>
    </source>
</evidence>
<protein>
    <recommendedName>
        <fullName evidence="13">B-box zinc finger</fullName>
    </recommendedName>
</protein>
<comment type="caution">
    <text evidence="11">The sequence shown here is derived from an EMBL/GenBank/DDBJ whole genome shotgun (WGS) entry which is preliminary data.</text>
</comment>
<keyword evidence="5" id="KW-0342">GTP-binding</keyword>
<name>A0ABR1C8P6_NECAM</name>
<dbReference type="Pfam" id="PF13445">
    <property type="entry name" value="zf-RING_UBOX"/>
    <property type="match status" value="1"/>
</dbReference>
<dbReference type="SMART" id="SM00184">
    <property type="entry name" value="RING"/>
    <property type="match status" value="1"/>
</dbReference>
<keyword evidence="12" id="KW-1185">Reference proteome</keyword>
<dbReference type="CDD" id="cd19774">
    <property type="entry name" value="Bbox2_TRIM23_C-IX_rpt2"/>
    <property type="match status" value="1"/>
</dbReference>
<evidence type="ECO:0000259" key="9">
    <source>
        <dbReference type="PROSITE" id="PS50119"/>
    </source>
</evidence>
<dbReference type="PROSITE" id="PS50157">
    <property type="entry name" value="ZINC_FINGER_C2H2_2"/>
    <property type="match status" value="1"/>
</dbReference>
<dbReference type="InterPro" id="IPR006689">
    <property type="entry name" value="Small_GTPase_ARF/SAR"/>
</dbReference>
<dbReference type="Gene3D" id="3.30.160.60">
    <property type="entry name" value="Classic Zinc Finger"/>
    <property type="match status" value="1"/>
</dbReference>
<dbReference type="SUPFAM" id="SSF57845">
    <property type="entry name" value="B-box zinc-binding domain"/>
    <property type="match status" value="1"/>
</dbReference>
<feature type="domain" description="C2H2-type" evidence="10">
    <location>
        <begin position="191"/>
        <end position="218"/>
    </location>
</feature>
<dbReference type="SUPFAM" id="SSF52540">
    <property type="entry name" value="P-loop containing nucleoside triphosphate hydrolases"/>
    <property type="match status" value="1"/>
</dbReference>
<dbReference type="SUPFAM" id="SSF57850">
    <property type="entry name" value="RING/U-box"/>
    <property type="match status" value="1"/>
</dbReference>
<feature type="domain" description="B box-type" evidence="9">
    <location>
        <begin position="173"/>
        <end position="214"/>
    </location>
</feature>
<evidence type="ECO:0000313" key="12">
    <source>
        <dbReference type="Proteomes" id="UP001303046"/>
    </source>
</evidence>
<dbReference type="PROSITE" id="PS50089">
    <property type="entry name" value="ZF_RING_2"/>
    <property type="match status" value="1"/>
</dbReference>
<dbReference type="InterPro" id="IPR027370">
    <property type="entry name" value="Znf-RING_euk"/>
</dbReference>
<evidence type="ECO:0000259" key="10">
    <source>
        <dbReference type="PROSITE" id="PS50157"/>
    </source>
</evidence>
<keyword evidence="7" id="KW-0732">Signal</keyword>
<reference evidence="11 12" key="1">
    <citation type="submission" date="2023-08" db="EMBL/GenBank/DDBJ databases">
        <title>A Necator americanus chromosomal reference genome.</title>
        <authorList>
            <person name="Ilik V."/>
            <person name="Petrzelkova K.J."/>
            <person name="Pardy F."/>
            <person name="Fuh T."/>
            <person name="Niatou-Singa F.S."/>
            <person name="Gouil Q."/>
            <person name="Baker L."/>
            <person name="Ritchie M.E."/>
            <person name="Jex A.R."/>
            <person name="Gazzola D."/>
            <person name="Li H."/>
            <person name="Toshio Fujiwara R."/>
            <person name="Zhan B."/>
            <person name="Aroian R.V."/>
            <person name="Pafco B."/>
            <person name="Schwarz E.M."/>
        </authorList>
    </citation>
    <scope>NUCLEOTIDE SEQUENCE [LARGE SCALE GENOMIC DNA]</scope>
    <source>
        <strain evidence="11 12">Aroian</strain>
        <tissue evidence="11">Whole animal</tissue>
    </source>
</reference>
<dbReference type="PROSITE" id="PS00518">
    <property type="entry name" value="ZF_RING_1"/>
    <property type="match status" value="1"/>
</dbReference>
<keyword evidence="4" id="KW-0862">Zinc</keyword>
<evidence type="ECO:0000256" key="5">
    <source>
        <dbReference type="ARBA" id="ARBA00023134"/>
    </source>
</evidence>
<evidence type="ECO:0008006" key="13">
    <source>
        <dbReference type="Google" id="ProtNLM"/>
    </source>
</evidence>